<dbReference type="InterPro" id="IPR001258">
    <property type="entry name" value="NHL_repeat"/>
</dbReference>
<accession>A0A9X1X424</accession>
<dbReference type="CDD" id="cd14953">
    <property type="entry name" value="NHL_like_1"/>
    <property type="match status" value="1"/>
</dbReference>
<dbReference type="RefSeq" id="WP_245130432.1">
    <property type="nucleotide sequence ID" value="NZ_JALJEJ010000005.1"/>
</dbReference>
<evidence type="ECO:0000259" key="4">
    <source>
        <dbReference type="Pfam" id="PF25021"/>
    </source>
</evidence>
<comment type="caution">
    <text evidence="5">The sequence shown here is derived from an EMBL/GenBank/DDBJ whole genome shotgun (WGS) entry which is preliminary data.</text>
</comment>
<evidence type="ECO:0000256" key="2">
    <source>
        <dbReference type="PROSITE-ProRule" id="PRU00504"/>
    </source>
</evidence>
<gene>
    <name evidence="5" type="ORF">MUY27_12820</name>
</gene>
<dbReference type="PROSITE" id="PS51125">
    <property type="entry name" value="NHL"/>
    <property type="match status" value="2"/>
</dbReference>
<keyword evidence="6" id="KW-1185">Reference proteome</keyword>
<feature type="repeat" description="NHL" evidence="2">
    <location>
        <begin position="323"/>
        <end position="358"/>
    </location>
</feature>
<dbReference type="SUPFAM" id="SSF101898">
    <property type="entry name" value="NHL repeat"/>
    <property type="match status" value="1"/>
</dbReference>
<feature type="domain" description="Teneurin NHL" evidence="4">
    <location>
        <begin position="261"/>
        <end position="314"/>
    </location>
</feature>
<dbReference type="AlphaFoldDB" id="A0A9X1X424"/>
<dbReference type="Pfam" id="PF01436">
    <property type="entry name" value="NHL"/>
    <property type="match status" value="2"/>
</dbReference>
<dbReference type="Gene3D" id="2.120.10.30">
    <property type="entry name" value="TolB, C-terminal domain"/>
    <property type="match status" value="3"/>
</dbReference>
<sequence>MKKNLLARIGLSAFAAASMMIAGCSKDSNNNTVATVGTNAITAEVTATSAISGGVLSDIGSASVTTEGVCYSTTNQSPTISDSHTSSTTITGSFISTLSSLTASTTYYVRAYATSSAGTGYGPTVKFTTAAANATPATVSTFAGSGSEGFTNGVGTAAQFWNPQAIASDAQGNLYVADLFNHVIRKITTAGVVTTFCGSGVMGHQDGAANVAQFYAPAALTVDAQGNVYVADQGTNLIIKITPAGVATTIAGNGSANYINSTNALSAAFNAPRGIAVDAQGNIYVGDTGNNLIRKITAAGVVTTFAGGNTTSASTITLIDATGTDARFRQPRGLAFDSKGNLLVADYGNNSIRKIASDGTVSTYIGNSTISTLVGNPTALVLDGSDNVYIADEAGRVLKINSSLSVMNTIAGTSGSNGYQEGAGNTAQFNVPAGVAVVSGNVYVADYANSRIRKITGIQ</sequence>
<dbReference type="PROSITE" id="PS51257">
    <property type="entry name" value="PROKAR_LIPOPROTEIN"/>
    <property type="match status" value="1"/>
</dbReference>
<dbReference type="PANTHER" id="PTHR13833">
    <property type="match status" value="1"/>
</dbReference>
<feature type="chain" id="PRO_5040933397" description="Teneurin NHL domain-containing protein" evidence="3">
    <location>
        <begin position="23"/>
        <end position="459"/>
    </location>
</feature>
<feature type="repeat" description="NHL" evidence="2">
    <location>
        <begin position="269"/>
        <end position="299"/>
    </location>
</feature>
<evidence type="ECO:0000313" key="6">
    <source>
        <dbReference type="Proteomes" id="UP001139450"/>
    </source>
</evidence>
<dbReference type="Proteomes" id="UP001139450">
    <property type="component" value="Unassembled WGS sequence"/>
</dbReference>
<proteinExistence type="predicted"/>
<dbReference type="Pfam" id="PF25021">
    <property type="entry name" value="TEN_NHL"/>
    <property type="match status" value="1"/>
</dbReference>
<reference evidence="5" key="1">
    <citation type="submission" date="2022-04" db="EMBL/GenBank/DDBJ databases">
        <title>Mucilaginibacter sp. RS28 isolated from freshwater.</title>
        <authorList>
            <person name="Ko S.-R."/>
        </authorList>
    </citation>
    <scope>NUCLEOTIDE SEQUENCE</scope>
    <source>
        <strain evidence="5">RS28</strain>
    </source>
</reference>
<name>A0A9X1X424_9SPHI</name>
<protein>
    <recommendedName>
        <fullName evidence="4">Teneurin NHL domain-containing protein</fullName>
    </recommendedName>
</protein>
<dbReference type="EMBL" id="JALJEJ010000005">
    <property type="protein sequence ID" value="MCJ8210593.1"/>
    <property type="molecule type" value="Genomic_DNA"/>
</dbReference>
<feature type="signal peptide" evidence="3">
    <location>
        <begin position="1"/>
        <end position="22"/>
    </location>
</feature>
<evidence type="ECO:0000256" key="3">
    <source>
        <dbReference type="SAM" id="SignalP"/>
    </source>
</evidence>
<dbReference type="InterPro" id="IPR011042">
    <property type="entry name" value="6-blade_b-propeller_TolB-like"/>
</dbReference>
<evidence type="ECO:0000313" key="5">
    <source>
        <dbReference type="EMBL" id="MCJ8210593.1"/>
    </source>
</evidence>
<dbReference type="PANTHER" id="PTHR13833:SF71">
    <property type="entry name" value="NHL DOMAIN-CONTAINING PROTEIN"/>
    <property type="match status" value="1"/>
</dbReference>
<keyword evidence="1" id="KW-0677">Repeat</keyword>
<keyword evidence="3" id="KW-0732">Signal</keyword>
<evidence type="ECO:0000256" key="1">
    <source>
        <dbReference type="ARBA" id="ARBA00022737"/>
    </source>
</evidence>
<organism evidence="5 6">
    <name type="scientific">Mucilaginibacter straminoryzae</name>
    <dbReference type="NCBI Taxonomy" id="2932774"/>
    <lineage>
        <taxon>Bacteria</taxon>
        <taxon>Pseudomonadati</taxon>
        <taxon>Bacteroidota</taxon>
        <taxon>Sphingobacteriia</taxon>
        <taxon>Sphingobacteriales</taxon>
        <taxon>Sphingobacteriaceae</taxon>
        <taxon>Mucilaginibacter</taxon>
    </lineage>
</organism>
<dbReference type="InterPro" id="IPR056822">
    <property type="entry name" value="TEN_NHL"/>
</dbReference>